<sequence>MILLDSIFYIIITFFLLGFRFGFALIISAISMIALNAAFCLTLSPEHSKEFSSVSLKCIEYYIYAILLIGLIWRVLTFRRILGAA</sequence>
<dbReference type="Proteomes" id="UP000661012">
    <property type="component" value="Unassembled WGS sequence"/>
</dbReference>
<evidence type="ECO:0000313" key="2">
    <source>
        <dbReference type="EMBL" id="MBD8109313.1"/>
    </source>
</evidence>
<protein>
    <submittedName>
        <fullName evidence="2">Uncharacterized protein</fullName>
    </submittedName>
</protein>
<organism evidence="2 3">
    <name type="scientific">Erwinia persicina</name>
    <dbReference type="NCBI Taxonomy" id="55211"/>
    <lineage>
        <taxon>Bacteria</taxon>
        <taxon>Pseudomonadati</taxon>
        <taxon>Pseudomonadota</taxon>
        <taxon>Gammaproteobacteria</taxon>
        <taxon>Enterobacterales</taxon>
        <taxon>Erwiniaceae</taxon>
        <taxon>Erwinia</taxon>
    </lineage>
</organism>
<keyword evidence="1" id="KW-0812">Transmembrane</keyword>
<keyword evidence="1" id="KW-0472">Membrane</keyword>
<gene>
    <name evidence="2" type="ORF">IFT93_23400</name>
</gene>
<feature type="transmembrane region" description="Helical" evidence="1">
    <location>
        <begin position="59"/>
        <end position="76"/>
    </location>
</feature>
<name>A0ABR9A0W2_9GAMM</name>
<evidence type="ECO:0000256" key="1">
    <source>
        <dbReference type="SAM" id="Phobius"/>
    </source>
</evidence>
<keyword evidence="1" id="KW-1133">Transmembrane helix</keyword>
<dbReference type="RefSeq" id="WP_191928317.1">
    <property type="nucleotide sequence ID" value="NZ_JACYMQ010000017.1"/>
</dbReference>
<proteinExistence type="predicted"/>
<accession>A0ABR9A0W2</accession>
<reference evidence="2 3" key="1">
    <citation type="journal article" date="2020" name="FEMS Microbiol. Ecol.">
        <title>Temporal dynamics of bacterial communities during seed development and maturation.</title>
        <authorList>
            <person name="Chesneau G."/>
            <person name="Torres-Cortes G."/>
            <person name="Briand M."/>
            <person name="Darrasse A."/>
            <person name="Preveaux A."/>
            <person name="Marais C."/>
            <person name="Jacques M.A."/>
            <person name="Shade A."/>
            <person name="Barret M."/>
        </authorList>
    </citation>
    <scope>NUCLEOTIDE SEQUENCE [LARGE SCALE GENOMIC DNA]</scope>
    <source>
        <strain evidence="2 3">CFBP13732</strain>
    </source>
</reference>
<feature type="transmembrane region" description="Helical" evidence="1">
    <location>
        <begin position="7"/>
        <end position="39"/>
    </location>
</feature>
<comment type="caution">
    <text evidence="2">The sequence shown here is derived from an EMBL/GenBank/DDBJ whole genome shotgun (WGS) entry which is preliminary data.</text>
</comment>
<dbReference type="EMBL" id="JACYNN010000043">
    <property type="protein sequence ID" value="MBD8109313.1"/>
    <property type="molecule type" value="Genomic_DNA"/>
</dbReference>
<evidence type="ECO:0000313" key="3">
    <source>
        <dbReference type="Proteomes" id="UP000661012"/>
    </source>
</evidence>
<keyword evidence="3" id="KW-1185">Reference proteome</keyword>